<dbReference type="GO" id="GO:0008984">
    <property type="term" value="F:protein-glutamate methylesterase activity"/>
    <property type="evidence" value="ECO:0007669"/>
    <property type="project" value="UniProtKB-EC"/>
</dbReference>
<sequence>MNRISLLIAVPDASQRERLSSALQREPDMQVLAVTHDLMNTYNEVESRTPSAVLIDDRLAAQPEFEVMRGLFSALDVRWLIISGGAGAARPSAGSLQKSGLFAVSAQSSPGELAQRIREVTRSSRQSSPRPVATAPAAASAPSNGKLILIGSSTGGVDALMNVLSAFPANCPPTLIVQHTGGGFGISLVRLLDRQCAADVTLAAENHPLAPGRIVVAAGTKAHLTLAANGAPSAGLSPGAPVNGHMPSVDALFESALPIARRVVAAILTGMGRDGAQGMKALSDRGAITMAQDEATSVVYGMPRAACELGAAQSSLPLQQIGPALLRACRSEAGASRRMNT</sequence>
<dbReference type="Proteomes" id="UP000244069">
    <property type="component" value="Unassembled WGS sequence"/>
</dbReference>
<comment type="catalytic activity">
    <reaction evidence="4">
        <text>[protein]-L-glutamate 5-O-methyl ester + H2O = L-glutamyl-[protein] + methanol + H(+)</text>
        <dbReference type="Rhea" id="RHEA:23236"/>
        <dbReference type="Rhea" id="RHEA-COMP:10208"/>
        <dbReference type="Rhea" id="RHEA-COMP:10311"/>
        <dbReference type="ChEBI" id="CHEBI:15377"/>
        <dbReference type="ChEBI" id="CHEBI:15378"/>
        <dbReference type="ChEBI" id="CHEBI:17790"/>
        <dbReference type="ChEBI" id="CHEBI:29973"/>
        <dbReference type="ChEBI" id="CHEBI:82795"/>
        <dbReference type="EC" id="3.1.1.61"/>
    </reaction>
</comment>
<dbReference type="PIRSF" id="PIRSF000876">
    <property type="entry name" value="RR_chemtxs_CheB"/>
    <property type="match status" value="1"/>
</dbReference>
<evidence type="ECO:0000259" key="6">
    <source>
        <dbReference type="PROSITE" id="PS50122"/>
    </source>
</evidence>
<dbReference type="InterPro" id="IPR035909">
    <property type="entry name" value="CheB_C"/>
</dbReference>
<evidence type="ECO:0000256" key="2">
    <source>
        <dbReference type="ARBA" id="ARBA00022801"/>
    </source>
</evidence>
<dbReference type="EC" id="3.1.1.61" evidence="3"/>
<dbReference type="RefSeq" id="WP_107978660.1">
    <property type="nucleotide sequence ID" value="NZ_BMEZ01000037.1"/>
</dbReference>
<reference evidence="7 8" key="1">
    <citation type="submission" date="2018-04" db="EMBL/GenBank/DDBJ databases">
        <title>Genomic Encyclopedia of Archaeal and Bacterial Type Strains, Phase II (KMG-II): from individual species to whole genera.</title>
        <authorList>
            <person name="Goeker M."/>
        </authorList>
    </citation>
    <scope>NUCLEOTIDE SEQUENCE [LARGE SCALE GENOMIC DNA]</scope>
    <source>
        <strain evidence="7 8">DSM 29329</strain>
    </source>
</reference>
<dbReference type="Pfam" id="PF01339">
    <property type="entry name" value="CheB_methylest"/>
    <property type="match status" value="1"/>
</dbReference>
<dbReference type="InterPro" id="IPR008248">
    <property type="entry name" value="CheB-like"/>
</dbReference>
<dbReference type="AlphaFoldDB" id="A0A2T6A6Q7"/>
<evidence type="ECO:0000256" key="5">
    <source>
        <dbReference type="PROSITE-ProRule" id="PRU00050"/>
    </source>
</evidence>
<dbReference type="PROSITE" id="PS50122">
    <property type="entry name" value="CHEB"/>
    <property type="match status" value="1"/>
</dbReference>
<dbReference type="EMBL" id="QBKN01000037">
    <property type="protein sequence ID" value="PTX39442.1"/>
    <property type="molecule type" value="Genomic_DNA"/>
</dbReference>
<gene>
    <name evidence="7" type="ORF">C8N44_13731</name>
</gene>
<dbReference type="InterPro" id="IPR011006">
    <property type="entry name" value="CheY-like_superfamily"/>
</dbReference>
<dbReference type="GO" id="GO:0006935">
    <property type="term" value="P:chemotaxis"/>
    <property type="evidence" value="ECO:0007669"/>
    <property type="project" value="UniProtKB-UniRule"/>
</dbReference>
<evidence type="ECO:0000313" key="8">
    <source>
        <dbReference type="Proteomes" id="UP000244069"/>
    </source>
</evidence>
<evidence type="ECO:0000256" key="1">
    <source>
        <dbReference type="ARBA" id="ARBA00022500"/>
    </source>
</evidence>
<protein>
    <recommendedName>
        <fullName evidence="3">protein-glutamate methylesterase</fullName>
        <ecNumber evidence="3">3.1.1.61</ecNumber>
    </recommendedName>
</protein>
<dbReference type="GO" id="GO:0005737">
    <property type="term" value="C:cytoplasm"/>
    <property type="evidence" value="ECO:0007669"/>
    <property type="project" value="InterPro"/>
</dbReference>
<feature type="active site" evidence="5">
    <location>
        <position position="153"/>
    </location>
</feature>
<dbReference type="InterPro" id="IPR000673">
    <property type="entry name" value="Sig_transdc_resp-reg_Me-estase"/>
</dbReference>
<proteinExistence type="predicted"/>
<dbReference type="PANTHER" id="PTHR42872:SF6">
    <property type="entry name" value="PROTEIN-GLUTAMATE METHYLESTERASE_PROTEIN-GLUTAMINE GLUTAMINASE"/>
    <property type="match status" value="1"/>
</dbReference>
<evidence type="ECO:0000256" key="3">
    <source>
        <dbReference type="ARBA" id="ARBA00039140"/>
    </source>
</evidence>
<dbReference type="SUPFAM" id="SSF52738">
    <property type="entry name" value="Methylesterase CheB, C-terminal domain"/>
    <property type="match status" value="1"/>
</dbReference>
<dbReference type="CDD" id="cd16432">
    <property type="entry name" value="CheB_Rec"/>
    <property type="match status" value="1"/>
</dbReference>
<keyword evidence="2 5" id="KW-0378">Hydrolase</keyword>
<keyword evidence="8" id="KW-1185">Reference proteome</keyword>
<feature type="active site" evidence="5">
    <location>
        <position position="274"/>
    </location>
</feature>
<dbReference type="SUPFAM" id="SSF52172">
    <property type="entry name" value="CheY-like"/>
    <property type="match status" value="1"/>
</dbReference>
<dbReference type="Gene3D" id="3.40.50.180">
    <property type="entry name" value="Methylesterase CheB, C-terminal domain"/>
    <property type="match status" value="1"/>
</dbReference>
<dbReference type="GO" id="GO:0000156">
    <property type="term" value="F:phosphorelay response regulator activity"/>
    <property type="evidence" value="ECO:0007669"/>
    <property type="project" value="InterPro"/>
</dbReference>
<name>A0A2T6A6Q7_9RHOB</name>
<dbReference type="OrthoDB" id="9793421at2"/>
<dbReference type="PANTHER" id="PTHR42872">
    <property type="entry name" value="PROTEIN-GLUTAMATE METHYLESTERASE/PROTEIN-GLUTAMINE GLUTAMINASE"/>
    <property type="match status" value="1"/>
</dbReference>
<keyword evidence="1 5" id="KW-0145">Chemotaxis</keyword>
<feature type="active site" evidence="5">
    <location>
        <position position="179"/>
    </location>
</feature>
<evidence type="ECO:0000256" key="4">
    <source>
        <dbReference type="ARBA" id="ARBA00048267"/>
    </source>
</evidence>
<comment type="caution">
    <text evidence="7">The sequence shown here is derived from an EMBL/GenBank/DDBJ whole genome shotgun (WGS) entry which is preliminary data.</text>
</comment>
<accession>A0A2T6A6Q7</accession>
<feature type="domain" description="CheB-type methylesterase" evidence="6">
    <location>
        <begin position="142"/>
        <end position="332"/>
    </location>
</feature>
<evidence type="ECO:0000313" key="7">
    <source>
        <dbReference type="EMBL" id="PTX39442.1"/>
    </source>
</evidence>
<organism evidence="7 8">
    <name type="scientific">Allosediminivita pacifica</name>
    <dbReference type="NCBI Taxonomy" id="1267769"/>
    <lineage>
        <taxon>Bacteria</taxon>
        <taxon>Pseudomonadati</taxon>
        <taxon>Pseudomonadota</taxon>
        <taxon>Alphaproteobacteria</taxon>
        <taxon>Rhodobacterales</taxon>
        <taxon>Paracoccaceae</taxon>
        <taxon>Allosediminivita</taxon>
    </lineage>
</organism>